<reference evidence="10" key="2">
    <citation type="journal article" date="2007" name="PLoS Biol.">
        <title>Survey sequencing and comparative analysis of the elephant shark (Callorhinchus milii) genome.</title>
        <authorList>
            <person name="Venkatesh B."/>
            <person name="Kirkness E.F."/>
            <person name="Loh Y.H."/>
            <person name="Halpern A.L."/>
            <person name="Lee A.P."/>
            <person name="Johnson J."/>
            <person name="Dandona N."/>
            <person name="Viswanathan L.D."/>
            <person name="Tay A."/>
            <person name="Venter J.C."/>
            <person name="Strausberg R.L."/>
            <person name="Brenner S."/>
        </authorList>
    </citation>
    <scope>NUCLEOTIDE SEQUENCE [LARGE SCALE GENOMIC DNA]</scope>
</reference>
<dbReference type="STRING" id="7868.ENSCMIP00000000653"/>
<dbReference type="InterPro" id="IPR000971">
    <property type="entry name" value="Globin"/>
</dbReference>
<evidence type="ECO:0000256" key="3">
    <source>
        <dbReference type="ARBA" id="ARBA00022723"/>
    </source>
</evidence>
<evidence type="ECO:0000313" key="9">
    <source>
        <dbReference type="Ensembl" id="ENSCMIP00000000653.1"/>
    </source>
</evidence>
<dbReference type="InterPro" id="IPR012292">
    <property type="entry name" value="Globin/Proto"/>
</dbReference>
<sequence>MEEAAGRSEQRRPDPGQYLSDTDRDIIRQTWSRVFSCCEDVGVRVLIRFFSKFPSAKQYFSQFRHLQEPQEMQHSSQLRQHARRVMGAINSVVEKLGDPEQVRSVLALVGRAHAIKHKVDPMYFQLLSGVILEVFVEDYAEYFTTEAQSAWSQLMALICVQVLAAYTELGWAQNSSV</sequence>
<keyword evidence="10" id="KW-1185">Reference proteome</keyword>
<evidence type="ECO:0000256" key="1">
    <source>
        <dbReference type="ARBA" id="ARBA00008705"/>
    </source>
</evidence>
<dbReference type="Gene3D" id="1.10.490.10">
    <property type="entry name" value="Globins"/>
    <property type="match status" value="1"/>
</dbReference>
<dbReference type="GO" id="GO:0016491">
    <property type="term" value="F:oxidoreductase activity"/>
    <property type="evidence" value="ECO:0007669"/>
    <property type="project" value="UniProtKB-ARBA"/>
</dbReference>
<dbReference type="PANTHER" id="PTHR46783:SF1">
    <property type="entry name" value="CYTOGLOBIN-1-RELATED"/>
    <property type="match status" value="1"/>
</dbReference>
<keyword evidence="2 5" id="KW-0349">Heme</keyword>
<dbReference type="GO" id="GO:0020037">
    <property type="term" value="F:heme binding"/>
    <property type="evidence" value="ECO:0007669"/>
    <property type="project" value="InterPro"/>
</dbReference>
<dbReference type="KEGG" id="cmk:103172290"/>
<organism evidence="8">
    <name type="scientific">Callorhinchus milii</name>
    <name type="common">Ghost shark</name>
    <dbReference type="NCBI Taxonomy" id="7868"/>
    <lineage>
        <taxon>Eukaryota</taxon>
        <taxon>Metazoa</taxon>
        <taxon>Chordata</taxon>
        <taxon>Craniata</taxon>
        <taxon>Vertebrata</taxon>
        <taxon>Chondrichthyes</taxon>
        <taxon>Holocephali</taxon>
        <taxon>Chimaeriformes</taxon>
        <taxon>Callorhinchidae</taxon>
        <taxon>Callorhinchus</taxon>
    </lineage>
</organism>
<feature type="region of interest" description="Disordered" evidence="6">
    <location>
        <begin position="1"/>
        <end position="21"/>
    </location>
</feature>
<dbReference type="GO" id="GO:0019825">
    <property type="term" value="F:oxygen binding"/>
    <property type="evidence" value="ECO:0007669"/>
    <property type="project" value="InterPro"/>
</dbReference>
<evidence type="ECO:0000256" key="5">
    <source>
        <dbReference type="RuleBase" id="RU000356"/>
    </source>
</evidence>
<dbReference type="OrthoDB" id="436496at2759"/>
<dbReference type="OMA" id="TWARVYE"/>
<reference evidence="9" key="5">
    <citation type="submission" date="2025-05" db="UniProtKB">
        <authorList>
            <consortium name="Ensembl"/>
        </authorList>
    </citation>
    <scope>IDENTIFICATION</scope>
</reference>
<reference evidence="8" key="4">
    <citation type="journal article" date="2015" name="Mol. Biol. Evol.">
        <title>Ancient Duplications and Expression Divergence in the Globin Gene Superfamily of Vertebrates: Insights from the Elephant Shark Genome and Transcriptome.</title>
        <authorList>
            <person name="Opazo J.C."/>
            <person name="Lee A.P."/>
            <person name="Hoffmann F.G."/>
            <person name="Toloza-Villalobos J."/>
            <person name="Burmester T."/>
            <person name="Venkatesh B."/>
            <person name="Storz J.F."/>
        </authorList>
    </citation>
    <scope>NUCLEOTIDE SEQUENCE</scope>
</reference>
<name>A0A0K1NVR7_CALMI</name>
<accession>A0A0K1NVR7</accession>
<dbReference type="EMBL" id="KP056825">
    <property type="protein sequence ID" value="AKU74648.1"/>
    <property type="molecule type" value="mRNA"/>
</dbReference>
<reference evidence="10" key="1">
    <citation type="journal article" date="2006" name="Science">
        <title>Ancient noncoding elements conserved in the human genome.</title>
        <authorList>
            <person name="Venkatesh B."/>
            <person name="Kirkness E.F."/>
            <person name="Loh Y.H."/>
            <person name="Halpern A.L."/>
            <person name="Lee A.P."/>
            <person name="Johnson J."/>
            <person name="Dandona N."/>
            <person name="Viswanathan L.D."/>
            <person name="Tay A."/>
            <person name="Venter J.C."/>
            <person name="Strausberg R.L."/>
            <person name="Brenner S."/>
        </authorList>
    </citation>
    <scope>NUCLEOTIDE SEQUENCE [LARGE SCALE GENOMIC DNA]</scope>
</reference>
<dbReference type="PANTHER" id="PTHR46783">
    <property type="entry name" value="CYTOGLOBIN"/>
    <property type="match status" value="1"/>
</dbReference>
<comment type="similarity">
    <text evidence="1 5">Belongs to the globin family.</text>
</comment>
<keyword evidence="3" id="KW-0479">Metal-binding</keyword>
<dbReference type="GO" id="GO:0005506">
    <property type="term" value="F:iron ion binding"/>
    <property type="evidence" value="ECO:0007669"/>
    <property type="project" value="InterPro"/>
</dbReference>
<keyword evidence="5" id="KW-0561">Oxygen transport</keyword>
<gene>
    <name evidence="9" type="primary">cygb2</name>
</gene>
<dbReference type="InterPro" id="IPR009050">
    <property type="entry name" value="Globin-like_sf"/>
</dbReference>
<keyword evidence="4" id="KW-0408">Iron</keyword>
<dbReference type="Proteomes" id="UP000314986">
    <property type="component" value="Unassembled WGS sequence"/>
</dbReference>
<feature type="domain" description="Globin" evidence="7">
    <location>
        <begin position="18"/>
        <end position="167"/>
    </location>
</feature>
<feature type="compositionally biased region" description="Basic and acidic residues" evidence="6">
    <location>
        <begin position="1"/>
        <end position="14"/>
    </location>
</feature>
<dbReference type="GeneTree" id="ENSGT00940000155004"/>
<proteinExistence type="evidence at transcript level"/>
<dbReference type="PROSITE" id="PS01033">
    <property type="entry name" value="GLOBIN"/>
    <property type="match status" value="1"/>
</dbReference>
<keyword evidence="5" id="KW-0813">Transport</keyword>
<reference evidence="10" key="3">
    <citation type="journal article" date="2014" name="Nature">
        <title>Elephant shark genome provides unique insights into gnathostome evolution.</title>
        <authorList>
            <consortium name="International Elephant Shark Genome Sequencing Consortium"/>
            <person name="Venkatesh B."/>
            <person name="Lee A.P."/>
            <person name="Ravi V."/>
            <person name="Maurya A.K."/>
            <person name="Lian M.M."/>
            <person name="Swann J.B."/>
            <person name="Ohta Y."/>
            <person name="Flajnik M.F."/>
            <person name="Sutoh Y."/>
            <person name="Kasahara M."/>
            <person name="Hoon S."/>
            <person name="Gangu V."/>
            <person name="Roy S.W."/>
            <person name="Irimia M."/>
            <person name="Korzh V."/>
            <person name="Kondrychyn I."/>
            <person name="Lim Z.W."/>
            <person name="Tay B.H."/>
            <person name="Tohari S."/>
            <person name="Kong K.W."/>
            <person name="Ho S."/>
            <person name="Lorente-Galdos B."/>
            <person name="Quilez J."/>
            <person name="Marques-Bonet T."/>
            <person name="Raney B.J."/>
            <person name="Ingham P.W."/>
            <person name="Tay A."/>
            <person name="Hillier L.W."/>
            <person name="Minx P."/>
            <person name="Boehm T."/>
            <person name="Wilson R.K."/>
            <person name="Brenner S."/>
            <person name="Warren W.C."/>
        </authorList>
    </citation>
    <scope>NUCLEOTIDE SEQUENCE [LARGE SCALE GENOMIC DNA]</scope>
</reference>
<evidence type="ECO:0000256" key="2">
    <source>
        <dbReference type="ARBA" id="ARBA00022617"/>
    </source>
</evidence>
<dbReference type="GO" id="GO:0005344">
    <property type="term" value="F:oxygen carrier activity"/>
    <property type="evidence" value="ECO:0007669"/>
    <property type="project" value="UniProtKB-KW"/>
</dbReference>
<evidence type="ECO:0000313" key="8">
    <source>
        <dbReference type="EMBL" id="AKU74648.1"/>
    </source>
</evidence>
<dbReference type="GeneID" id="103172290"/>
<dbReference type="RefSeq" id="XP_007883271.1">
    <property type="nucleotide sequence ID" value="XM_007885080.2"/>
</dbReference>
<evidence type="ECO:0000256" key="4">
    <source>
        <dbReference type="ARBA" id="ARBA00023004"/>
    </source>
</evidence>
<dbReference type="AlphaFoldDB" id="A0A0K1NVR7"/>
<dbReference type="Ensembl" id="ENSCMIT00000000701.1">
    <property type="protein sequence ID" value="ENSCMIP00000000653.1"/>
    <property type="gene ID" value="ENSCMIG00000000464.1"/>
</dbReference>
<protein>
    <submittedName>
        <fullName evidence="8 9">Cytoglobin</fullName>
    </submittedName>
</protein>
<evidence type="ECO:0000313" key="10">
    <source>
        <dbReference type="Proteomes" id="UP000314986"/>
    </source>
</evidence>
<evidence type="ECO:0000256" key="6">
    <source>
        <dbReference type="SAM" id="MobiDB-lite"/>
    </source>
</evidence>
<dbReference type="PRINTS" id="PR01906">
    <property type="entry name" value="FISHGLOBIN"/>
</dbReference>
<evidence type="ECO:0000259" key="7">
    <source>
        <dbReference type="PROSITE" id="PS01033"/>
    </source>
</evidence>
<dbReference type="InterPro" id="IPR013314">
    <property type="entry name" value="Globin_lamprey/hagfish"/>
</dbReference>
<dbReference type="Pfam" id="PF00042">
    <property type="entry name" value="Globin"/>
    <property type="match status" value="1"/>
</dbReference>
<dbReference type="SUPFAM" id="SSF46458">
    <property type="entry name" value="Globin-like"/>
    <property type="match status" value="1"/>
</dbReference>